<proteinExistence type="predicted"/>
<dbReference type="SUPFAM" id="SSF47413">
    <property type="entry name" value="lambda repressor-like DNA-binding domains"/>
    <property type="match status" value="1"/>
</dbReference>
<protein>
    <recommendedName>
        <fullName evidence="2">HTH cro/C1-type domain-containing protein</fullName>
    </recommendedName>
</protein>
<dbReference type="InterPro" id="IPR010982">
    <property type="entry name" value="Lambda_DNA-bd_dom_sf"/>
</dbReference>
<keyword evidence="4" id="KW-1185">Reference proteome</keyword>
<feature type="domain" description="HTH cro/C1-type" evidence="2">
    <location>
        <begin position="13"/>
        <end position="67"/>
    </location>
</feature>
<dbReference type="PROSITE" id="PS50943">
    <property type="entry name" value="HTH_CROC1"/>
    <property type="match status" value="1"/>
</dbReference>
<dbReference type="PANTHER" id="PTHR46797">
    <property type="entry name" value="HTH-TYPE TRANSCRIPTIONAL REGULATOR"/>
    <property type="match status" value="1"/>
</dbReference>
<dbReference type="InterPro" id="IPR001387">
    <property type="entry name" value="Cro/C1-type_HTH"/>
</dbReference>
<organism evidence="3 4">
    <name type="scientific">Viridibacterium curvum</name>
    <dbReference type="NCBI Taxonomy" id="1101404"/>
    <lineage>
        <taxon>Bacteria</taxon>
        <taxon>Pseudomonadati</taxon>
        <taxon>Pseudomonadota</taxon>
        <taxon>Betaproteobacteria</taxon>
        <taxon>Rhodocyclales</taxon>
        <taxon>Rhodocyclaceae</taxon>
        <taxon>Viridibacterium</taxon>
    </lineage>
</organism>
<accession>A0ABP9Q790</accession>
<dbReference type="EMBL" id="BAABLD010000001">
    <property type="protein sequence ID" value="GAA5157772.1"/>
    <property type="molecule type" value="Genomic_DNA"/>
</dbReference>
<dbReference type="Proteomes" id="UP001500547">
    <property type="component" value="Unassembled WGS sequence"/>
</dbReference>
<dbReference type="PANTHER" id="PTHR46797:SF1">
    <property type="entry name" value="METHYLPHOSPHONATE SYNTHASE"/>
    <property type="match status" value="1"/>
</dbReference>
<dbReference type="CDD" id="cd00093">
    <property type="entry name" value="HTH_XRE"/>
    <property type="match status" value="1"/>
</dbReference>
<evidence type="ECO:0000256" key="1">
    <source>
        <dbReference type="ARBA" id="ARBA00023125"/>
    </source>
</evidence>
<sequence length="93" mass="9978">MSAEVSVRFGSVVRNLRESCSLSQEQLAERADLNRSYVGEIERGAAMPSLATLIKLSIALDVTASSLLARYERSGGHLSTDTVTPAQAGIQRL</sequence>
<name>A0ABP9Q790_9RHOO</name>
<comment type="caution">
    <text evidence="3">The sequence shown here is derived from an EMBL/GenBank/DDBJ whole genome shotgun (WGS) entry which is preliminary data.</text>
</comment>
<dbReference type="Gene3D" id="1.10.260.40">
    <property type="entry name" value="lambda repressor-like DNA-binding domains"/>
    <property type="match status" value="1"/>
</dbReference>
<evidence type="ECO:0000313" key="3">
    <source>
        <dbReference type="EMBL" id="GAA5157772.1"/>
    </source>
</evidence>
<dbReference type="SMART" id="SM00530">
    <property type="entry name" value="HTH_XRE"/>
    <property type="match status" value="1"/>
</dbReference>
<dbReference type="InterPro" id="IPR050807">
    <property type="entry name" value="TransReg_Diox_bact_type"/>
</dbReference>
<reference evidence="4" key="1">
    <citation type="journal article" date="2019" name="Int. J. Syst. Evol. Microbiol.">
        <title>The Global Catalogue of Microorganisms (GCM) 10K type strain sequencing project: providing services to taxonomists for standard genome sequencing and annotation.</title>
        <authorList>
            <consortium name="The Broad Institute Genomics Platform"/>
            <consortium name="The Broad Institute Genome Sequencing Center for Infectious Disease"/>
            <person name="Wu L."/>
            <person name="Ma J."/>
        </authorList>
    </citation>
    <scope>NUCLEOTIDE SEQUENCE [LARGE SCALE GENOMIC DNA]</scope>
    <source>
        <strain evidence="4">JCM 18715</strain>
    </source>
</reference>
<dbReference type="RefSeq" id="WP_345530900.1">
    <property type="nucleotide sequence ID" value="NZ_BAABLD010000001.1"/>
</dbReference>
<gene>
    <name evidence="3" type="ORF">GCM10025770_01460</name>
</gene>
<evidence type="ECO:0000313" key="4">
    <source>
        <dbReference type="Proteomes" id="UP001500547"/>
    </source>
</evidence>
<keyword evidence="1" id="KW-0238">DNA-binding</keyword>
<evidence type="ECO:0000259" key="2">
    <source>
        <dbReference type="PROSITE" id="PS50943"/>
    </source>
</evidence>
<dbReference type="Pfam" id="PF01381">
    <property type="entry name" value="HTH_3"/>
    <property type="match status" value="1"/>
</dbReference>